<keyword evidence="2" id="KW-0812">Transmembrane</keyword>
<sequence length="825" mass="87071">MKVGRIVAAAMLAGIVIGLAVGWVDEKQYSEGLHQLVSDCPPSGKVDKLTAQLTVGQGLGQQVEVRASASAALSEAGTQWHRTNPDSVPLCVFTNGSTAEYPDYPQFTTLGPPQLAVGQYRQDADAGKLQVSYADTRIQLGAWPAQPSPDVYRRIAPAIVAFREAGVLHLDIALCRSAIGRLACKPTPTSIEVVIADAAQQDGSTVTAVPRPTSVQPDADKRQTSYQWQLDNPATTSITVEIPLPFAMRTTFQAPRTDDLGDISLGSVRFRVNWPTLLAGSSALFALLVTVLVLRRFGQAMNGIRLTLAFAALLIGLATDVVSPWAANGALTAISWTAVTILAADRWRALLIGTSIMGLATAGAGVVANSTGIYPEIVASGLLLSATAGVIAFGTRLQPITHLLPTGSVAGLPSWFGRRIPSIRATLIKGALFALILGSALSVGDISGRQLHQLVRQLRAADADSAAASARARVIADIVADVSSNNIGWVVLSAGVLLVLGLYATRLAVASSYPSTITGAQALALTLLIAIVAPPPTLLWTGVSLPVWLLSWLTLAALVRGPELEPIAADPPSPRDRLVRALAAERSRTALLAVDTKVSKGDASLSAWEAAAAEHHQFYPDDVAKQLFARGPTGSWLRNARTAAWIGALLSTIPVGFYVWNALQTLPSRLPYNGVLYLIVDILGEFGRWIGLAFAFGAIYRRLPTRTGAGKGAAIGLAWSVGAALADLTARWLGIPSNGPWLYVALQTFVFLIALGLAYDLMTMTAAGGSWRRLIDLYRIQTVRQRVAYAGPLVLALIGLIDQVRSGAPSELAEQVLAGLGALLN</sequence>
<protein>
    <submittedName>
        <fullName evidence="3">Uncharacterized protein</fullName>
    </submittedName>
</protein>
<feature type="transmembrane region" description="Helical" evidence="2">
    <location>
        <begin position="712"/>
        <end position="735"/>
    </location>
</feature>
<dbReference type="RefSeq" id="WP_185444183.1">
    <property type="nucleotide sequence ID" value="NZ_CP043661.1"/>
</dbReference>
<feature type="transmembrane region" description="Helical" evidence="2">
    <location>
        <begin position="303"/>
        <end position="319"/>
    </location>
</feature>
<gene>
    <name evidence="3" type="ORF">F1D05_32460</name>
</gene>
<feature type="transmembrane region" description="Helical" evidence="2">
    <location>
        <begin position="325"/>
        <end position="344"/>
    </location>
</feature>
<feature type="transmembrane region" description="Helical" evidence="2">
    <location>
        <begin position="643"/>
        <end position="663"/>
    </location>
</feature>
<dbReference type="Pfam" id="PF19683">
    <property type="entry name" value="DUF6185"/>
    <property type="match status" value="1"/>
</dbReference>
<keyword evidence="2" id="KW-1133">Transmembrane helix</keyword>
<feature type="transmembrane region" description="Helical" evidence="2">
    <location>
        <begin position="349"/>
        <end position="367"/>
    </location>
</feature>
<feature type="transmembrane region" description="Helical" evidence="2">
    <location>
        <begin position="487"/>
        <end position="504"/>
    </location>
</feature>
<feature type="region of interest" description="Disordered" evidence="1">
    <location>
        <begin position="205"/>
        <end position="224"/>
    </location>
</feature>
<feature type="transmembrane region" description="Helical" evidence="2">
    <location>
        <begin position="741"/>
        <end position="762"/>
    </location>
</feature>
<keyword evidence="4" id="KW-1185">Reference proteome</keyword>
<dbReference type="EMBL" id="CP043661">
    <property type="protein sequence ID" value="QNE21777.1"/>
    <property type="molecule type" value="Genomic_DNA"/>
</dbReference>
<organism evidence="3 4">
    <name type="scientific">Kribbella qitaiheensis</name>
    <dbReference type="NCBI Taxonomy" id="1544730"/>
    <lineage>
        <taxon>Bacteria</taxon>
        <taxon>Bacillati</taxon>
        <taxon>Actinomycetota</taxon>
        <taxon>Actinomycetes</taxon>
        <taxon>Propionibacteriales</taxon>
        <taxon>Kribbellaceae</taxon>
        <taxon>Kribbella</taxon>
    </lineage>
</organism>
<dbReference type="KEGG" id="kqi:F1D05_32460"/>
<feature type="transmembrane region" description="Helical" evidence="2">
    <location>
        <begin position="539"/>
        <end position="559"/>
    </location>
</feature>
<evidence type="ECO:0000256" key="1">
    <source>
        <dbReference type="SAM" id="MobiDB-lite"/>
    </source>
</evidence>
<feature type="transmembrane region" description="Helical" evidence="2">
    <location>
        <begin position="373"/>
        <end position="394"/>
    </location>
</feature>
<evidence type="ECO:0000256" key="2">
    <source>
        <dbReference type="SAM" id="Phobius"/>
    </source>
</evidence>
<reference evidence="3 4" key="2">
    <citation type="journal article" date="2020" name="Microbiol. Resour. Announc.">
        <title>Antarctic desert soil bacteria exhibit high novel natural product potential, evaluated through long-read genome sequencing and comparative genomics.</title>
        <authorList>
            <person name="Benaud N."/>
            <person name="Edwards R.J."/>
            <person name="Amos T.G."/>
            <person name="D'Agostino P.M."/>
            <person name="Gutierrez-Chavez C."/>
            <person name="Montgomery K."/>
            <person name="Nicetic I."/>
            <person name="Ferrari B.C."/>
        </authorList>
    </citation>
    <scope>NUCLEOTIDE SEQUENCE [LARGE SCALE GENOMIC DNA]</scope>
    <source>
        <strain evidence="3 4">SPB151</strain>
    </source>
</reference>
<proteinExistence type="predicted"/>
<keyword evidence="2" id="KW-0472">Membrane</keyword>
<name>A0A7G6X6B2_9ACTN</name>
<feature type="transmembrane region" description="Helical" evidence="2">
    <location>
        <begin position="426"/>
        <end position="444"/>
    </location>
</feature>
<feature type="transmembrane region" description="Helical" evidence="2">
    <location>
        <begin position="516"/>
        <end position="533"/>
    </location>
</feature>
<dbReference type="AlphaFoldDB" id="A0A7G6X6B2"/>
<evidence type="ECO:0000313" key="3">
    <source>
        <dbReference type="EMBL" id="QNE21777.1"/>
    </source>
</evidence>
<dbReference type="InterPro" id="IPR046176">
    <property type="entry name" value="DUF6185"/>
</dbReference>
<dbReference type="Proteomes" id="UP000515563">
    <property type="component" value="Chromosome"/>
</dbReference>
<feature type="transmembrane region" description="Helical" evidence="2">
    <location>
        <begin position="274"/>
        <end position="294"/>
    </location>
</feature>
<evidence type="ECO:0000313" key="4">
    <source>
        <dbReference type="Proteomes" id="UP000515563"/>
    </source>
</evidence>
<feature type="transmembrane region" description="Helical" evidence="2">
    <location>
        <begin position="675"/>
        <end position="700"/>
    </location>
</feature>
<reference evidence="4" key="1">
    <citation type="submission" date="2019-09" db="EMBL/GenBank/DDBJ databases">
        <title>Antimicrobial potential of Antarctic Bacteria.</title>
        <authorList>
            <person name="Benaud N."/>
            <person name="Edwards R.J."/>
            <person name="Ferrari B.C."/>
        </authorList>
    </citation>
    <scope>NUCLEOTIDE SEQUENCE [LARGE SCALE GENOMIC DNA]</scope>
    <source>
        <strain evidence="4">SPB151</strain>
    </source>
</reference>
<accession>A0A7G6X6B2</accession>